<dbReference type="SMART" id="SM00473">
    <property type="entry name" value="PAN_AP"/>
    <property type="match status" value="1"/>
</dbReference>
<keyword evidence="22" id="KW-1185">Reference proteome</keyword>
<keyword evidence="13" id="KW-1015">Disulfide bond</keyword>
<dbReference type="GO" id="GO:0004674">
    <property type="term" value="F:protein serine/threonine kinase activity"/>
    <property type="evidence" value="ECO:0007669"/>
    <property type="project" value="UniProtKB-KW"/>
</dbReference>
<dbReference type="PANTHER" id="PTHR32444:SF247">
    <property type="entry name" value="OS01G0958200 PROTEIN"/>
    <property type="match status" value="1"/>
</dbReference>
<feature type="chain" id="PRO_5041696992" description="Receptor-like serine/threonine-protein kinase" evidence="17">
    <location>
        <begin position="18"/>
        <end position="633"/>
    </location>
</feature>
<dbReference type="GO" id="GO:0004713">
    <property type="term" value="F:protein tyrosine kinase activity"/>
    <property type="evidence" value="ECO:0007669"/>
    <property type="project" value="InterPro"/>
</dbReference>
<evidence type="ECO:0000256" key="10">
    <source>
        <dbReference type="ARBA" id="ARBA00022840"/>
    </source>
</evidence>
<dbReference type="Pfam" id="PF08276">
    <property type="entry name" value="PAN_2"/>
    <property type="match status" value="1"/>
</dbReference>
<proteinExistence type="predicted"/>
<dbReference type="FunFam" id="3.30.200.20:FF:000330">
    <property type="entry name" value="G-type lectin S-receptor-like serine/threonine-protein kinase At4g03230"/>
    <property type="match status" value="1"/>
</dbReference>
<evidence type="ECO:0000313" key="21">
    <source>
        <dbReference type="EMBL" id="GMN29956.1"/>
    </source>
</evidence>
<dbReference type="InterPro" id="IPR001245">
    <property type="entry name" value="Ser-Thr/Tyr_kinase_cat_dom"/>
</dbReference>
<keyword evidence="4" id="KW-0808">Transferase</keyword>
<evidence type="ECO:0000256" key="12">
    <source>
        <dbReference type="ARBA" id="ARBA00023136"/>
    </source>
</evidence>
<dbReference type="GO" id="GO:0048544">
    <property type="term" value="P:recognition of pollen"/>
    <property type="evidence" value="ECO:0007669"/>
    <property type="project" value="InterPro"/>
</dbReference>
<keyword evidence="12 16" id="KW-0472">Membrane</keyword>
<keyword evidence="8" id="KW-0547">Nucleotide-binding</keyword>
<comment type="caution">
    <text evidence="21">The sequence shown here is derived from an EMBL/GenBank/DDBJ whole genome shotgun (WGS) entry which is preliminary data.</text>
</comment>
<dbReference type="AlphaFoldDB" id="A0AA87ZNT9"/>
<dbReference type="Pfam" id="PF01453">
    <property type="entry name" value="B_lectin"/>
    <property type="match status" value="1"/>
</dbReference>
<gene>
    <name evidence="21" type="ORF">TIFTF001_046393</name>
</gene>
<keyword evidence="9" id="KW-0418">Kinase</keyword>
<dbReference type="PROSITE" id="PS50948">
    <property type="entry name" value="PAN"/>
    <property type="match status" value="1"/>
</dbReference>
<dbReference type="PANTHER" id="PTHR32444">
    <property type="entry name" value="BULB-TYPE LECTIN DOMAIN-CONTAINING PROTEIN"/>
    <property type="match status" value="1"/>
</dbReference>
<evidence type="ECO:0000256" key="4">
    <source>
        <dbReference type="ARBA" id="ARBA00022679"/>
    </source>
</evidence>
<feature type="domain" description="Protein kinase" evidence="18">
    <location>
        <begin position="516"/>
        <end position="633"/>
    </location>
</feature>
<evidence type="ECO:0000313" key="22">
    <source>
        <dbReference type="Proteomes" id="UP001187192"/>
    </source>
</evidence>
<dbReference type="SMART" id="SM00219">
    <property type="entry name" value="TyrKc"/>
    <property type="match status" value="1"/>
</dbReference>
<dbReference type="PROSITE" id="PS50011">
    <property type="entry name" value="PROTEIN_KINASE_DOM"/>
    <property type="match status" value="1"/>
</dbReference>
<keyword evidence="2" id="KW-1003">Cell membrane</keyword>
<keyword evidence="14" id="KW-0675">Receptor</keyword>
<dbReference type="GO" id="GO:0030246">
    <property type="term" value="F:carbohydrate binding"/>
    <property type="evidence" value="ECO:0007669"/>
    <property type="project" value="UniProtKB-KW"/>
</dbReference>
<dbReference type="SUPFAM" id="SSF56112">
    <property type="entry name" value="Protein kinase-like (PK-like)"/>
    <property type="match status" value="1"/>
</dbReference>
<evidence type="ECO:0000259" key="18">
    <source>
        <dbReference type="PROSITE" id="PS50011"/>
    </source>
</evidence>
<evidence type="ECO:0008006" key="23">
    <source>
        <dbReference type="Google" id="ProtNLM"/>
    </source>
</evidence>
<keyword evidence="15" id="KW-0325">Glycoprotein</keyword>
<evidence type="ECO:0000256" key="17">
    <source>
        <dbReference type="SAM" id="SignalP"/>
    </source>
</evidence>
<dbReference type="CDD" id="cd00028">
    <property type="entry name" value="B_lectin"/>
    <property type="match status" value="1"/>
</dbReference>
<dbReference type="InterPro" id="IPR020635">
    <property type="entry name" value="Tyr_kinase_cat_dom"/>
</dbReference>
<evidence type="ECO:0000256" key="16">
    <source>
        <dbReference type="SAM" id="Phobius"/>
    </source>
</evidence>
<keyword evidence="3" id="KW-0723">Serine/threonine-protein kinase</keyword>
<feature type="domain" description="Bulb-type lectin" evidence="19">
    <location>
        <begin position="18"/>
        <end position="140"/>
    </location>
</feature>
<keyword evidence="6 17" id="KW-0732">Signal</keyword>
<dbReference type="Pfam" id="PF00954">
    <property type="entry name" value="S_locus_glycop"/>
    <property type="match status" value="1"/>
</dbReference>
<sequence>MLLLFLYLFLNTNICLGADTISANHSITRSQTIVSTGGVFELGFFRPGNSSYYYIGMWYNKVTPQTIVWVANREKPVSNAFSSELRISDGNLVIFDESNTSIWSTNVNSNRSASVQAVLSDSGNLVLSEVSSTSKPLWQSFDHPTNTFLPGSKIAYNKITKTSQFLTSWRTTEDPAPGLFSLELDPSDNSYVILWNRSTRYWTSGPWNGQIFSLVPEMRRNYIYDYKFVSNDNESYFTYSVYKTFAIQSRCVLDLSGQIKQLSWLPSSGWNLFWTQTREQCAVYAYCGEYGSCDESTLSFCSCLPGFEPKTQSYWDLGYYSDGCVRKTRLQCGNNGEIDKFQPISNMSLPEKKQYKRAGSLRECEATCLNICSCTAYAYESSNCSIWTEGLLNMRKGEGNESSEHTLYLRLAASVIPDHKQSSQSRKLYILLFGIISVVVVIPCAVYLVYYLGRKKVVNKRGDRRSIQEDQVISLYDSEKQIREFMHSGQFREDEKKGIEVPYVVLDSILAATDNFSEANKLGGGGFGPVYKGKFPAGQEIAIKRLSSTSGQGLQEFKNEVLLIAKLQHRNLVRLLGYCIEGYEKMLLYEYMPNKSLDSFLFDRKKCILLNWESRFNIVLGIAKGLLYLHHDS</sequence>
<keyword evidence="7" id="KW-0430">Lectin</keyword>
<evidence type="ECO:0000256" key="13">
    <source>
        <dbReference type="ARBA" id="ARBA00023157"/>
    </source>
</evidence>
<evidence type="ECO:0000256" key="7">
    <source>
        <dbReference type="ARBA" id="ARBA00022734"/>
    </source>
</evidence>
<evidence type="ECO:0000256" key="3">
    <source>
        <dbReference type="ARBA" id="ARBA00022527"/>
    </source>
</evidence>
<evidence type="ECO:0000256" key="14">
    <source>
        <dbReference type="ARBA" id="ARBA00023170"/>
    </source>
</evidence>
<accession>A0AA87ZNT9</accession>
<dbReference type="SMART" id="SM00108">
    <property type="entry name" value="B_lectin"/>
    <property type="match status" value="1"/>
</dbReference>
<dbReference type="InterPro" id="IPR000858">
    <property type="entry name" value="S_locus_glycoprot_dom"/>
</dbReference>
<feature type="domain" description="Apple" evidence="20">
    <location>
        <begin position="332"/>
        <end position="412"/>
    </location>
</feature>
<dbReference type="InterPro" id="IPR001480">
    <property type="entry name" value="Bulb-type_lectin_dom"/>
</dbReference>
<feature type="transmembrane region" description="Helical" evidence="16">
    <location>
        <begin position="428"/>
        <end position="452"/>
    </location>
</feature>
<reference evidence="21" key="1">
    <citation type="submission" date="2023-07" db="EMBL/GenBank/DDBJ databases">
        <title>draft genome sequence of fig (Ficus carica).</title>
        <authorList>
            <person name="Takahashi T."/>
            <person name="Nishimura K."/>
        </authorList>
    </citation>
    <scope>NUCLEOTIDE SEQUENCE</scope>
</reference>
<evidence type="ECO:0000259" key="19">
    <source>
        <dbReference type="PROSITE" id="PS50927"/>
    </source>
</evidence>
<evidence type="ECO:0000256" key="8">
    <source>
        <dbReference type="ARBA" id="ARBA00022741"/>
    </source>
</evidence>
<evidence type="ECO:0000256" key="2">
    <source>
        <dbReference type="ARBA" id="ARBA00022475"/>
    </source>
</evidence>
<dbReference type="Pfam" id="PF07714">
    <property type="entry name" value="PK_Tyr_Ser-Thr"/>
    <property type="match status" value="1"/>
</dbReference>
<comment type="subcellular location">
    <subcellularLocation>
        <location evidence="1">Cell membrane</location>
        <topology evidence="1">Single-pass type I membrane protein</topology>
    </subcellularLocation>
</comment>
<dbReference type="Gene3D" id="2.90.10.10">
    <property type="entry name" value="Bulb-type lectin domain"/>
    <property type="match status" value="1"/>
</dbReference>
<evidence type="ECO:0000256" key="9">
    <source>
        <dbReference type="ARBA" id="ARBA00022777"/>
    </source>
</evidence>
<dbReference type="InterPro" id="IPR011009">
    <property type="entry name" value="Kinase-like_dom_sf"/>
</dbReference>
<keyword evidence="5 16" id="KW-0812">Transmembrane</keyword>
<evidence type="ECO:0000256" key="1">
    <source>
        <dbReference type="ARBA" id="ARBA00004251"/>
    </source>
</evidence>
<evidence type="ECO:0000256" key="11">
    <source>
        <dbReference type="ARBA" id="ARBA00022989"/>
    </source>
</evidence>
<protein>
    <recommendedName>
        <fullName evidence="23">Receptor-like serine/threonine-protein kinase</fullName>
    </recommendedName>
</protein>
<feature type="signal peptide" evidence="17">
    <location>
        <begin position="1"/>
        <end position="17"/>
    </location>
</feature>
<dbReference type="Gene3D" id="1.10.510.10">
    <property type="entry name" value="Transferase(Phosphotransferase) domain 1"/>
    <property type="match status" value="1"/>
</dbReference>
<dbReference type="InterPro" id="IPR000719">
    <property type="entry name" value="Prot_kinase_dom"/>
</dbReference>
<keyword evidence="10" id="KW-0067">ATP-binding</keyword>
<dbReference type="InterPro" id="IPR003609">
    <property type="entry name" value="Pan_app"/>
</dbReference>
<dbReference type="EMBL" id="BTGU01004628">
    <property type="protein sequence ID" value="GMN29956.1"/>
    <property type="molecule type" value="Genomic_DNA"/>
</dbReference>
<dbReference type="SUPFAM" id="SSF51110">
    <property type="entry name" value="alpha-D-mannose-specific plant lectins"/>
    <property type="match status" value="1"/>
</dbReference>
<keyword evidence="11 16" id="KW-1133">Transmembrane helix</keyword>
<evidence type="ECO:0000256" key="5">
    <source>
        <dbReference type="ARBA" id="ARBA00022692"/>
    </source>
</evidence>
<evidence type="ECO:0000256" key="15">
    <source>
        <dbReference type="ARBA" id="ARBA00023180"/>
    </source>
</evidence>
<dbReference type="InterPro" id="IPR036426">
    <property type="entry name" value="Bulb-type_lectin_dom_sf"/>
</dbReference>
<organism evidence="21 22">
    <name type="scientific">Ficus carica</name>
    <name type="common">Common fig</name>
    <dbReference type="NCBI Taxonomy" id="3494"/>
    <lineage>
        <taxon>Eukaryota</taxon>
        <taxon>Viridiplantae</taxon>
        <taxon>Streptophyta</taxon>
        <taxon>Embryophyta</taxon>
        <taxon>Tracheophyta</taxon>
        <taxon>Spermatophyta</taxon>
        <taxon>Magnoliopsida</taxon>
        <taxon>eudicotyledons</taxon>
        <taxon>Gunneridae</taxon>
        <taxon>Pentapetalae</taxon>
        <taxon>rosids</taxon>
        <taxon>fabids</taxon>
        <taxon>Rosales</taxon>
        <taxon>Moraceae</taxon>
        <taxon>Ficeae</taxon>
        <taxon>Ficus</taxon>
    </lineage>
</organism>
<dbReference type="CDD" id="cd01098">
    <property type="entry name" value="PAN_AP_plant"/>
    <property type="match status" value="1"/>
</dbReference>
<evidence type="ECO:0000259" key="20">
    <source>
        <dbReference type="PROSITE" id="PS50948"/>
    </source>
</evidence>
<dbReference type="GO" id="GO:0005524">
    <property type="term" value="F:ATP binding"/>
    <property type="evidence" value="ECO:0007669"/>
    <property type="project" value="UniProtKB-KW"/>
</dbReference>
<name>A0AA87ZNT9_FICCA</name>
<dbReference type="GO" id="GO:0005886">
    <property type="term" value="C:plasma membrane"/>
    <property type="evidence" value="ECO:0007669"/>
    <property type="project" value="UniProtKB-SubCell"/>
</dbReference>
<feature type="non-terminal residue" evidence="21">
    <location>
        <position position="1"/>
    </location>
</feature>
<dbReference type="FunFam" id="2.90.10.10:FF:000002">
    <property type="entry name" value="Serine/threonine-protein kinase"/>
    <property type="match status" value="1"/>
</dbReference>
<dbReference type="PROSITE" id="PS50927">
    <property type="entry name" value="BULB_LECTIN"/>
    <property type="match status" value="1"/>
</dbReference>
<dbReference type="Proteomes" id="UP001187192">
    <property type="component" value="Unassembled WGS sequence"/>
</dbReference>
<evidence type="ECO:0000256" key="6">
    <source>
        <dbReference type="ARBA" id="ARBA00022729"/>
    </source>
</evidence>